<evidence type="ECO:0000256" key="1">
    <source>
        <dbReference type="ARBA" id="ARBA00022741"/>
    </source>
</evidence>
<sequence>MIEVKHSHWVPPDFSLLQIFTDRKLVQNYPLLRLRTVQLKVFPKSVRIRIRARKFMKWKKAYYKLKKDNQSSEESKTAVRRIMTENGMKNTSEYLSGLIRYFSSFFSFPVSVRTDMSEKMQQHKKYMWAKALMEERLSDLIIEGVPNPWSLIITLVVISETVADVQEIVSCMSRSICLTEEILEMLYCCASILLVMKFLKRSAVWNGMHYRLFYALYLFENSSVAHYGDLKAVTKGGTGKTTTLVRYTQMRPSMKFLLVVYNRSVCDFAKTKFPKNVECQTGHSLAFKSVGRKFKDAKKLRELSVFAITQLLPSRKGDNLFIRAKLVQDTLKVFFSSADRTISLDHTPTQRMNDNGLRVYIEVDKRQGYVKDAEFLWEKMKDLRNPNVPMTHDGYLKLYQLYRPRLSNYDCILIDEAQDLTPAISDLLLSQPQAKILVGDPHQQIYSFRGAVNALQQIRASFIFYLTQSFRFGPEIAQVAAYCIEELKHEKKTLVGNGNSGCVYGETSGQIAVLCRCNFTVFSEAVKKCCYAGETNIRVAFVGLAKKDLPSGKGKKCDMYKSWKQNTL</sequence>
<dbReference type="GO" id="GO:0031297">
    <property type="term" value="P:replication fork processing"/>
    <property type="evidence" value="ECO:0007669"/>
    <property type="project" value="TreeGrafter"/>
</dbReference>
<dbReference type="PANTHER" id="PTHR11070">
    <property type="entry name" value="UVRD / RECB / PCRA DNA HELICASE FAMILY MEMBER"/>
    <property type="match status" value="1"/>
</dbReference>
<evidence type="ECO:0000256" key="2">
    <source>
        <dbReference type="ARBA" id="ARBA00022801"/>
    </source>
</evidence>
<dbReference type="SUPFAM" id="SSF52540">
    <property type="entry name" value="P-loop containing nucleoside triphosphate hydrolases"/>
    <property type="match status" value="1"/>
</dbReference>
<evidence type="ECO:0000313" key="6">
    <source>
        <dbReference type="EMBL" id="EKC42525.1"/>
    </source>
</evidence>
<organism evidence="6">
    <name type="scientific">Magallana gigas</name>
    <name type="common">Pacific oyster</name>
    <name type="synonym">Crassostrea gigas</name>
    <dbReference type="NCBI Taxonomy" id="29159"/>
    <lineage>
        <taxon>Eukaryota</taxon>
        <taxon>Metazoa</taxon>
        <taxon>Spiralia</taxon>
        <taxon>Lophotrochozoa</taxon>
        <taxon>Mollusca</taxon>
        <taxon>Bivalvia</taxon>
        <taxon>Autobranchia</taxon>
        <taxon>Pteriomorphia</taxon>
        <taxon>Ostreida</taxon>
        <taxon>Ostreoidea</taxon>
        <taxon>Ostreidae</taxon>
        <taxon>Magallana</taxon>
    </lineage>
</organism>
<dbReference type="GO" id="GO:0043138">
    <property type="term" value="F:3'-5' DNA helicase activity"/>
    <property type="evidence" value="ECO:0007669"/>
    <property type="project" value="TreeGrafter"/>
</dbReference>
<gene>
    <name evidence="6" type="ORF">CGI_10020552</name>
</gene>
<reference evidence="6" key="1">
    <citation type="journal article" date="2012" name="Nature">
        <title>The oyster genome reveals stress adaptation and complexity of shell formation.</title>
        <authorList>
            <person name="Zhang G."/>
            <person name="Fang X."/>
            <person name="Guo X."/>
            <person name="Li L."/>
            <person name="Luo R."/>
            <person name="Xu F."/>
            <person name="Yang P."/>
            <person name="Zhang L."/>
            <person name="Wang X."/>
            <person name="Qi H."/>
            <person name="Xiong Z."/>
            <person name="Que H."/>
            <person name="Xie Y."/>
            <person name="Holland P.W."/>
            <person name="Paps J."/>
            <person name="Zhu Y."/>
            <person name="Wu F."/>
            <person name="Chen Y."/>
            <person name="Wang J."/>
            <person name="Peng C."/>
            <person name="Meng J."/>
            <person name="Yang L."/>
            <person name="Liu J."/>
            <person name="Wen B."/>
            <person name="Zhang N."/>
            <person name="Huang Z."/>
            <person name="Zhu Q."/>
            <person name="Feng Y."/>
            <person name="Mount A."/>
            <person name="Hedgecock D."/>
            <person name="Xu Z."/>
            <person name="Liu Y."/>
            <person name="Domazet-Loso T."/>
            <person name="Du Y."/>
            <person name="Sun X."/>
            <person name="Zhang S."/>
            <person name="Liu B."/>
            <person name="Cheng P."/>
            <person name="Jiang X."/>
            <person name="Li J."/>
            <person name="Fan D."/>
            <person name="Wang W."/>
            <person name="Fu W."/>
            <person name="Wang T."/>
            <person name="Wang B."/>
            <person name="Zhang J."/>
            <person name="Peng Z."/>
            <person name="Li Y."/>
            <person name="Li N."/>
            <person name="Wang J."/>
            <person name="Chen M."/>
            <person name="He Y."/>
            <person name="Tan F."/>
            <person name="Song X."/>
            <person name="Zheng Q."/>
            <person name="Huang R."/>
            <person name="Yang H."/>
            <person name="Du X."/>
            <person name="Chen L."/>
            <person name="Yang M."/>
            <person name="Gaffney P.M."/>
            <person name="Wang S."/>
            <person name="Luo L."/>
            <person name="She Z."/>
            <person name="Ming Y."/>
            <person name="Huang W."/>
            <person name="Zhang S."/>
            <person name="Huang B."/>
            <person name="Zhang Y."/>
            <person name="Qu T."/>
            <person name="Ni P."/>
            <person name="Miao G."/>
            <person name="Wang J."/>
            <person name="Wang Q."/>
            <person name="Steinberg C.E."/>
            <person name="Wang H."/>
            <person name="Li N."/>
            <person name="Qian L."/>
            <person name="Zhang G."/>
            <person name="Li Y."/>
            <person name="Yang H."/>
            <person name="Liu X."/>
            <person name="Wang J."/>
            <person name="Yin Y."/>
            <person name="Wang J."/>
        </authorList>
    </citation>
    <scope>NUCLEOTIDE SEQUENCE [LARGE SCALE GENOMIC DNA]</scope>
    <source>
        <strain evidence="6">05x7-T-G4-1.051#20</strain>
    </source>
</reference>
<keyword evidence="3" id="KW-0347">Helicase</keyword>
<dbReference type="InterPro" id="IPR014016">
    <property type="entry name" value="UvrD-like_ATP-bd"/>
</dbReference>
<accession>K1RLS4</accession>
<dbReference type="GO" id="GO:0016787">
    <property type="term" value="F:hydrolase activity"/>
    <property type="evidence" value="ECO:0007669"/>
    <property type="project" value="UniProtKB-KW"/>
</dbReference>
<dbReference type="InParanoid" id="K1RLS4"/>
<evidence type="ECO:0000256" key="3">
    <source>
        <dbReference type="ARBA" id="ARBA00022806"/>
    </source>
</evidence>
<dbReference type="Pfam" id="PF00580">
    <property type="entry name" value="UvrD-helicase"/>
    <property type="match status" value="1"/>
</dbReference>
<evidence type="ECO:0000256" key="4">
    <source>
        <dbReference type="ARBA" id="ARBA00022840"/>
    </source>
</evidence>
<proteinExistence type="predicted"/>
<dbReference type="HOGENOM" id="CLU_480006_0_0_1"/>
<keyword evidence="1" id="KW-0547">Nucleotide-binding</keyword>
<dbReference type="GO" id="GO:0003677">
    <property type="term" value="F:DNA binding"/>
    <property type="evidence" value="ECO:0007669"/>
    <property type="project" value="InterPro"/>
</dbReference>
<protein>
    <submittedName>
        <fullName evidence="6">F-box only protein 18</fullName>
    </submittedName>
</protein>
<dbReference type="InterPro" id="IPR027417">
    <property type="entry name" value="P-loop_NTPase"/>
</dbReference>
<dbReference type="EMBL" id="JH818378">
    <property type="protein sequence ID" value="EKC42525.1"/>
    <property type="molecule type" value="Genomic_DNA"/>
</dbReference>
<evidence type="ECO:0000259" key="5">
    <source>
        <dbReference type="Pfam" id="PF00580"/>
    </source>
</evidence>
<dbReference type="AlphaFoldDB" id="K1RLS4"/>
<name>K1RLS4_MAGGI</name>
<dbReference type="GO" id="GO:0000724">
    <property type="term" value="P:double-strand break repair via homologous recombination"/>
    <property type="evidence" value="ECO:0007669"/>
    <property type="project" value="TreeGrafter"/>
</dbReference>
<dbReference type="GO" id="GO:0005634">
    <property type="term" value="C:nucleus"/>
    <property type="evidence" value="ECO:0007669"/>
    <property type="project" value="TreeGrafter"/>
</dbReference>
<keyword evidence="2" id="KW-0378">Hydrolase</keyword>
<dbReference type="GO" id="GO:0005524">
    <property type="term" value="F:ATP binding"/>
    <property type="evidence" value="ECO:0007669"/>
    <property type="project" value="UniProtKB-KW"/>
</dbReference>
<feature type="domain" description="UvrD-like helicase ATP-binding" evidence="5">
    <location>
        <begin position="402"/>
        <end position="453"/>
    </location>
</feature>
<keyword evidence="4" id="KW-0067">ATP-binding</keyword>
<dbReference type="PANTHER" id="PTHR11070:SF30">
    <property type="entry name" value="F-BOX DNA HELICASE 1"/>
    <property type="match status" value="1"/>
</dbReference>
<dbReference type="InterPro" id="IPR000212">
    <property type="entry name" value="DNA_helicase_UvrD/REP"/>
</dbReference>
<dbReference type="Gene3D" id="3.40.50.300">
    <property type="entry name" value="P-loop containing nucleotide triphosphate hydrolases"/>
    <property type="match status" value="1"/>
</dbReference>